<organism evidence="7 8">
    <name type="scientific">Mariprofundus aestuarium</name>
    <dbReference type="NCBI Taxonomy" id="1921086"/>
    <lineage>
        <taxon>Bacteria</taxon>
        <taxon>Pseudomonadati</taxon>
        <taxon>Pseudomonadota</taxon>
        <taxon>Candidatius Mariprofundia</taxon>
        <taxon>Mariprofundales</taxon>
        <taxon>Mariprofundaceae</taxon>
        <taxon>Mariprofundus</taxon>
    </lineage>
</organism>
<keyword evidence="2 6" id="KW-0812">Transmembrane</keyword>
<evidence type="ECO:0000256" key="1">
    <source>
        <dbReference type="ARBA" id="ARBA00004141"/>
    </source>
</evidence>
<dbReference type="KEGG" id="maes:Ga0123461_1186"/>
<feature type="transmembrane region" description="Helical" evidence="6">
    <location>
        <begin position="99"/>
        <end position="124"/>
    </location>
</feature>
<keyword evidence="8" id="KW-1185">Reference proteome</keyword>
<protein>
    <submittedName>
        <fullName evidence="7">Formate/nitrite transporter</fullName>
    </submittedName>
</protein>
<dbReference type="InterPro" id="IPR000292">
    <property type="entry name" value="For/NO2_transpt"/>
</dbReference>
<dbReference type="AlphaFoldDB" id="A0A2K8KXE1"/>
<gene>
    <name evidence="7" type="ORF">Ga0123461_1186</name>
</gene>
<dbReference type="InterPro" id="IPR023271">
    <property type="entry name" value="Aquaporin-like"/>
</dbReference>
<evidence type="ECO:0000256" key="5">
    <source>
        <dbReference type="ARBA" id="ARBA00049660"/>
    </source>
</evidence>
<keyword evidence="3 6" id="KW-1133">Transmembrane helix</keyword>
<keyword evidence="4 6" id="KW-0472">Membrane</keyword>
<dbReference type="Pfam" id="PF01226">
    <property type="entry name" value="Form_Nir_trans"/>
    <property type="match status" value="1"/>
</dbReference>
<dbReference type="PANTHER" id="PTHR30520">
    <property type="entry name" value="FORMATE TRANSPORTER-RELATED"/>
    <property type="match status" value="1"/>
</dbReference>
<dbReference type="OrthoDB" id="9786493at2"/>
<dbReference type="GO" id="GO:0015499">
    <property type="term" value="F:formate transmembrane transporter activity"/>
    <property type="evidence" value="ECO:0007669"/>
    <property type="project" value="TreeGrafter"/>
</dbReference>
<dbReference type="Proteomes" id="UP000231701">
    <property type="component" value="Chromosome"/>
</dbReference>
<feature type="transmembrane region" description="Helical" evidence="6">
    <location>
        <begin position="241"/>
        <end position="260"/>
    </location>
</feature>
<evidence type="ECO:0000256" key="6">
    <source>
        <dbReference type="SAM" id="Phobius"/>
    </source>
</evidence>
<feature type="transmembrane region" description="Helical" evidence="6">
    <location>
        <begin position="29"/>
        <end position="51"/>
    </location>
</feature>
<dbReference type="Gene3D" id="1.20.1080.10">
    <property type="entry name" value="Glycerol uptake facilitator protein"/>
    <property type="match status" value="1"/>
</dbReference>
<dbReference type="GO" id="GO:0005886">
    <property type="term" value="C:plasma membrane"/>
    <property type="evidence" value="ECO:0007669"/>
    <property type="project" value="TreeGrafter"/>
</dbReference>
<name>A0A2K8KXE1_MARES</name>
<comment type="similarity">
    <text evidence="5">Belongs to the FNT transporter (TC 1.A.16) family.</text>
</comment>
<dbReference type="PANTHER" id="PTHR30520:SF6">
    <property type="entry name" value="FORMATE_NITRATE FAMILY TRANSPORTER (EUROFUNG)"/>
    <property type="match status" value="1"/>
</dbReference>
<feature type="transmembrane region" description="Helical" evidence="6">
    <location>
        <begin position="195"/>
        <end position="221"/>
    </location>
</feature>
<comment type="subcellular location">
    <subcellularLocation>
        <location evidence="1">Membrane</location>
        <topology evidence="1">Multi-pass membrane protein</topology>
    </subcellularLocation>
</comment>
<evidence type="ECO:0000256" key="4">
    <source>
        <dbReference type="ARBA" id="ARBA00023136"/>
    </source>
</evidence>
<reference evidence="7 8" key="1">
    <citation type="submission" date="2016-12" db="EMBL/GenBank/DDBJ databases">
        <title>Isolation and genomic insights into novel planktonic Zetaproteobacteria from stratified waters of the Chesapeake Bay.</title>
        <authorList>
            <person name="McAllister S.M."/>
            <person name="Kato S."/>
            <person name="Chan C.S."/>
            <person name="Chiu B.K."/>
            <person name="Field E.K."/>
        </authorList>
    </citation>
    <scope>NUCLEOTIDE SEQUENCE [LARGE SCALE GENOMIC DNA]</scope>
    <source>
        <strain evidence="7 8">CP-5</strain>
    </source>
</reference>
<evidence type="ECO:0000313" key="7">
    <source>
        <dbReference type="EMBL" id="ATX79605.1"/>
    </source>
</evidence>
<dbReference type="EMBL" id="CP018799">
    <property type="protein sequence ID" value="ATX79605.1"/>
    <property type="molecule type" value="Genomic_DNA"/>
</dbReference>
<feature type="transmembrane region" description="Helical" evidence="6">
    <location>
        <begin position="57"/>
        <end position="78"/>
    </location>
</feature>
<evidence type="ECO:0000256" key="3">
    <source>
        <dbReference type="ARBA" id="ARBA00022989"/>
    </source>
</evidence>
<dbReference type="RefSeq" id="WP_100277480.1">
    <property type="nucleotide sequence ID" value="NZ_CP018799.1"/>
</dbReference>
<proteinExistence type="inferred from homology"/>
<sequence>MSYVKPEDVVESMLQAGAKKAGLPVKYMLIRGILSGVFLGYATTMAATASTQTGVDILGAVLFPVGFVMIILLGLELGTSNFALLPIAIKDGRASLAQLAYNWTWVLMGNLLGSLFYAVLYYIVITKMGHVDPATIAAAQKIIAIAEHKTIAYAPYGFDGTISAFTSGILCNWMVTLGTVMALTATTTIGKIAAMWLPIMTFFSLGFEHAIVNMFVIPAGIMLGADVTISDWWLLNEIPVLLGNILGGMILTGFALYFTARRKTVLAAESPSS</sequence>
<evidence type="ECO:0000256" key="2">
    <source>
        <dbReference type="ARBA" id="ARBA00022692"/>
    </source>
</evidence>
<accession>A0A2K8KXE1</accession>
<evidence type="ECO:0000313" key="8">
    <source>
        <dbReference type="Proteomes" id="UP000231701"/>
    </source>
</evidence>
<feature type="transmembrane region" description="Helical" evidence="6">
    <location>
        <begin position="162"/>
        <end position="183"/>
    </location>
</feature>